<keyword evidence="1" id="KW-0812">Transmembrane</keyword>
<evidence type="ECO:0000313" key="2">
    <source>
        <dbReference type="EMBL" id="MDP1027165.1"/>
    </source>
</evidence>
<dbReference type="InterPro" id="IPR010664">
    <property type="entry name" value="LipoPS_assembly_LptC-rel"/>
</dbReference>
<dbReference type="Gene3D" id="2.60.450.10">
    <property type="entry name" value="Lipopolysaccharide (LPS) transport protein A like domain"/>
    <property type="match status" value="1"/>
</dbReference>
<protein>
    <submittedName>
        <fullName evidence="2">LPS export ABC transporter periplasmic protein LptC</fullName>
    </submittedName>
</protein>
<keyword evidence="1" id="KW-0472">Membrane</keyword>
<name>A0ABT9EJM2_9SPHN</name>
<dbReference type="Pfam" id="PF06835">
    <property type="entry name" value="LptC"/>
    <property type="match status" value="1"/>
</dbReference>
<dbReference type="Proteomes" id="UP001230685">
    <property type="component" value="Unassembled WGS sequence"/>
</dbReference>
<evidence type="ECO:0000313" key="3">
    <source>
        <dbReference type="Proteomes" id="UP001230685"/>
    </source>
</evidence>
<accession>A0ABT9EJM2</accession>
<dbReference type="RefSeq" id="WP_305172880.1">
    <property type="nucleotide sequence ID" value="NZ_JAUUDS010000003.1"/>
</dbReference>
<dbReference type="EMBL" id="JAUUDS010000003">
    <property type="protein sequence ID" value="MDP1027165.1"/>
    <property type="molecule type" value="Genomic_DNA"/>
</dbReference>
<evidence type="ECO:0000256" key="1">
    <source>
        <dbReference type="SAM" id="Phobius"/>
    </source>
</evidence>
<sequence length="212" mass="22662">MSEAARRERTARQIWAAPGSRHDRLVAGARVVLPMSVGVLAAFLVMAPLTAAGDVSFVLDKNKVEVAKERMRLQSARYRGQDDKGQPFELDAGSAVQRSSAEPIVRLSQLSAGIRLSDGPARLVAPSGRYDMDTQKMKVDGPIAFQAAGGYRLDTGDATVDLGERTLQSAGAVSGTVPQGTFRGDSMRADLESRTVTLDGNARLRIVPRGPK</sequence>
<keyword evidence="1" id="KW-1133">Transmembrane helix</keyword>
<gene>
    <name evidence="2" type="primary">lptC</name>
    <name evidence="2" type="ORF">Q5H91_08075</name>
</gene>
<comment type="caution">
    <text evidence="2">The sequence shown here is derived from an EMBL/GenBank/DDBJ whole genome shotgun (WGS) entry which is preliminary data.</text>
</comment>
<reference evidence="2 3" key="1">
    <citation type="submission" date="2023-07" db="EMBL/GenBank/DDBJ databases">
        <authorList>
            <person name="Kim M.K."/>
        </authorList>
    </citation>
    <scope>NUCLEOTIDE SEQUENCE [LARGE SCALE GENOMIC DNA]</scope>
    <source>
        <strain evidence="2 3">KR1UV-12</strain>
    </source>
</reference>
<organism evidence="2 3">
    <name type="scientific">Sphingomonas aurea</name>
    <dbReference type="NCBI Taxonomy" id="3063994"/>
    <lineage>
        <taxon>Bacteria</taxon>
        <taxon>Pseudomonadati</taxon>
        <taxon>Pseudomonadota</taxon>
        <taxon>Alphaproteobacteria</taxon>
        <taxon>Sphingomonadales</taxon>
        <taxon>Sphingomonadaceae</taxon>
        <taxon>Sphingomonas</taxon>
    </lineage>
</organism>
<feature type="transmembrane region" description="Helical" evidence="1">
    <location>
        <begin position="31"/>
        <end position="51"/>
    </location>
</feature>
<proteinExistence type="predicted"/>
<keyword evidence="3" id="KW-1185">Reference proteome</keyword>